<evidence type="ECO:0000256" key="7">
    <source>
        <dbReference type="PIRSR" id="PIRSR002030-1"/>
    </source>
</evidence>
<evidence type="ECO:0000256" key="6">
    <source>
        <dbReference type="PIRNR" id="PIRNR002030"/>
    </source>
</evidence>
<evidence type="ECO:0000256" key="9">
    <source>
        <dbReference type="SAM" id="SignalP"/>
    </source>
</evidence>
<dbReference type="InterPro" id="IPR012292">
    <property type="entry name" value="Globin/Proto"/>
</dbReference>
<feature type="binding site" description="proximal binding residue" evidence="7">
    <location>
        <position position="103"/>
    </location>
    <ligand>
        <name>heme</name>
        <dbReference type="ChEBI" id="CHEBI:30413"/>
    </ligand>
    <ligandPart>
        <name>Fe</name>
        <dbReference type="ChEBI" id="CHEBI:18248"/>
    </ligandPart>
</feature>
<accession>A0A238D5W5</accession>
<feature type="binding site" description="distal binding residue" evidence="8">
    <location>
        <position position="103"/>
    </location>
    <ligand>
        <name>heme</name>
        <dbReference type="ChEBI" id="CHEBI:30413"/>
    </ligand>
    <ligandPart>
        <name>Fe</name>
        <dbReference type="ChEBI" id="CHEBI:18248"/>
    </ligandPart>
</feature>
<dbReference type="AlphaFoldDB" id="A0A238D5W5"/>
<evidence type="ECO:0000256" key="2">
    <source>
        <dbReference type="ARBA" id="ARBA00022448"/>
    </source>
</evidence>
<protein>
    <recommendedName>
        <fullName evidence="6">Group 1 truncated hemoglobin</fullName>
    </recommendedName>
</protein>
<dbReference type="GO" id="GO:0005344">
    <property type="term" value="F:oxygen carrier activity"/>
    <property type="evidence" value="ECO:0007669"/>
    <property type="project" value="UniProtKB-UniRule"/>
</dbReference>
<feature type="chain" id="PRO_5013099399" description="Group 1 truncated hemoglobin" evidence="9">
    <location>
        <begin position="30"/>
        <end position="151"/>
    </location>
</feature>
<dbReference type="GO" id="GO:0020037">
    <property type="term" value="F:heme binding"/>
    <property type="evidence" value="ECO:0007669"/>
    <property type="project" value="InterPro"/>
</dbReference>
<evidence type="ECO:0000313" key="10">
    <source>
        <dbReference type="EMBL" id="SBP88718.1"/>
    </source>
</evidence>
<comment type="cofactor">
    <cofactor evidence="7">
        <name>heme</name>
        <dbReference type="ChEBI" id="CHEBI:30413"/>
    </cofactor>
    <text evidence="7">Binds 1 heme group per subunit.</text>
</comment>
<dbReference type="Pfam" id="PF01152">
    <property type="entry name" value="Bac_globin"/>
    <property type="match status" value="1"/>
</dbReference>
<proteinExistence type="inferred from homology"/>
<dbReference type="PIRSF" id="PIRSF002030">
    <property type="entry name" value="Globin_Protozoa/Cyanobacteria"/>
    <property type="match status" value="1"/>
</dbReference>
<evidence type="ECO:0000256" key="8">
    <source>
        <dbReference type="PIRSR" id="PIRSR601486-1"/>
    </source>
</evidence>
<keyword evidence="4 6" id="KW-0479">Metal-binding</keyword>
<keyword evidence="6" id="KW-0561">Oxygen transport</keyword>
<reference evidence="10 11" key="1">
    <citation type="submission" date="2016-06" db="EMBL/GenBank/DDBJ databases">
        <authorList>
            <person name="Kjaerup R.B."/>
            <person name="Dalgaard T.S."/>
            <person name="Juul-Madsen H.R."/>
        </authorList>
    </citation>
    <scope>NUCLEOTIDE SEQUENCE [LARGE SCALE GENOMIC DNA]</scope>
    <source>
        <strain evidence="10 11">DSM 16361</strain>
    </source>
</reference>
<dbReference type="InterPro" id="IPR016339">
    <property type="entry name" value="Hemoglobin_trunc_I"/>
</dbReference>
<evidence type="ECO:0000313" key="11">
    <source>
        <dbReference type="Proteomes" id="UP000214566"/>
    </source>
</evidence>
<gene>
    <name evidence="10" type="ORF">THIARS_70338</name>
</gene>
<dbReference type="InterPro" id="IPR009050">
    <property type="entry name" value="Globin-like_sf"/>
</dbReference>
<evidence type="ECO:0000256" key="4">
    <source>
        <dbReference type="ARBA" id="ARBA00022723"/>
    </source>
</evidence>
<keyword evidence="9" id="KW-0732">Signal</keyword>
<sequence length="151" mass="16623">MKLQSPHLTRHLAGVVLTCAMALPTFAHAEMASGPTLYEQLGGKPAIVMIVHDMLANVVADNRINHYFAKTNIPHLQMELVSQICELTDGPCKYTGLNMQQAHRGMNLKTADFNALVEDLQKSMNSNNVPLGLQNQLLNILAPMEPDVVHK</sequence>
<dbReference type="Proteomes" id="UP000214566">
    <property type="component" value="Unassembled WGS sequence"/>
</dbReference>
<keyword evidence="11" id="KW-1185">Reference proteome</keyword>
<comment type="similarity">
    <text evidence="1 6">Belongs to the truncated hemoglobin family. Group I subfamily.</text>
</comment>
<evidence type="ECO:0000256" key="5">
    <source>
        <dbReference type="ARBA" id="ARBA00023004"/>
    </source>
</evidence>
<dbReference type="Gene3D" id="1.10.490.10">
    <property type="entry name" value="Globins"/>
    <property type="match status" value="1"/>
</dbReference>
<feature type="signal peptide" evidence="9">
    <location>
        <begin position="1"/>
        <end position="29"/>
    </location>
</feature>
<dbReference type="CDD" id="cd00454">
    <property type="entry name" value="TrHb1_N"/>
    <property type="match status" value="1"/>
</dbReference>
<organism evidence="10 11">
    <name type="scientific">Thiomonas delicata</name>
    <name type="common">Thiomonas cuprina</name>
    <dbReference type="NCBI Taxonomy" id="364030"/>
    <lineage>
        <taxon>Bacteria</taxon>
        <taxon>Pseudomonadati</taxon>
        <taxon>Pseudomonadota</taxon>
        <taxon>Betaproteobacteria</taxon>
        <taxon>Burkholderiales</taxon>
        <taxon>Thiomonas</taxon>
    </lineage>
</organism>
<keyword evidence="2 6" id="KW-0813">Transport</keyword>
<dbReference type="GO" id="GO:0019825">
    <property type="term" value="F:oxygen binding"/>
    <property type="evidence" value="ECO:0007669"/>
    <property type="project" value="InterPro"/>
</dbReference>
<keyword evidence="3 6" id="KW-0349">Heme</keyword>
<evidence type="ECO:0000256" key="1">
    <source>
        <dbReference type="ARBA" id="ARBA00009660"/>
    </source>
</evidence>
<dbReference type="EMBL" id="FLMQ01000056">
    <property type="protein sequence ID" value="SBP88718.1"/>
    <property type="molecule type" value="Genomic_DNA"/>
</dbReference>
<dbReference type="SUPFAM" id="SSF46458">
    <property type="entry name" value="Globin-like"/>
    <property type="match status" value="1"/>
</dbReference>
<dbReference type="RefSeq" id="WP_094161017.1">
    <property type="nucleotide sequence ID" value="NZ_LT592171.1"/>
</dbReference>
<evidence type="ECO:0000256" key="3">
    <source>
        <dbReference type="ARBA" id="ARBA00022617"/>
    </source>
</evidence>
<dbReference type="OrthoDB" id="9795814at2"/>
<dbReference type="InterPro" id="IPR001486">
    <property type="entry name" value="Hemoglobin_trunc"/>
</dbReference>
<name>A0A238D5W5_THIDL</name>
<dbReference type="GO" id="GO:0046872">
    <property type="term" value="F:metal ion binding"/>
    <property type="evidence" value="ECO:0007669"/>
    <property type="project" value="UniProtKB-UniRule"/>
</dbReference>
<keyword evidence="5 6" id="KW-0408">Iron</keyword>